<evidence type="ECO:0000256" key="1">
    <source>
        <dbReference type="SAM" id="MobiDB-lite"/>
    </source>
</evidence>
<feature type="region of interest" description="Disordered" evidence="1">
    <location>
        <begin position="512"/>
        <end position="553"/>
    </location>
</feature>
<feature type="compositionally biased region" description="Basic and acidic residues" evidence="1">
    <location>
        <begin position="75"/>
        <end position="109"/>
    </location>
</feature>
<sequence>MSGRGRSSFRGSSYRGSSSYRGGGGSGYRGVNSYSDRGGYSTSSSRGGRYGSTNSYSTSGFQEARSRYPSNSDKYNSRGRDDSYNRRSSYRPEDSYTSTRDHSRGSPDRKRMRTDQGSSGRRTNDVGYHTGGDGYGNQRYENTSYMERRYSSERHGRSPKEFRTSRIEGSLYSKGADSSAMSRPRTRGSFRGRLSSRGIRGRRIIRRNPYARSKNLSVTLSTRRVLSRSVDTARRLKIQKMRSSVRKRASSPNQSEKEWENEADEEKKKKKSDDKEGTPASSKKKSPKKEKPEKKEETENEKENENETADDKNKETETGDEEPADGSGKDDDDADADKSSKDLPKSRYTGRSFIKLTCIHCSTKCVTFKEYSLHFRRSRHQVAMRRLGLQYNAQLSKMRTLQRNKQRELDEKSKDPYLRTQFCMVCKLNYRQPKANHQASEAHREIKKFLTPYCRTCRLTFNNPMLYESHLCSLEHIKRKARIDYLRSKTKSDEGSDEGVKELDLDNFMTLDSVGDVDDDEEEEEEEKAEADGEKKDSSEAEKSPKKKKKTEINVGSEHVRKIEVYYCELCKMYLPRHEEPEAALKKHCRIRTHLQRYVRHRDDKELRKQAEKMHRKNQEAKEAKKKSDESGEVTASTPKKGKESNGVQDSAKKESASKKKIENGSVGDEDENVDKLWEDVDKDLGDILREVEPTKSSDDEDDSRTTNVRYDRFRYTDKKAGDAEKSLKLDESELLEEEEEEEEEGEITAHENSVEIKAEEK</sequence>
<name>A0A6M2DTG6_XENCH</name>
<evidence type="ECO:0000313" key="2">
    <source>
        <dbReference type="EMBL" id="NOV49432.1"/>
    </source>
</evidence>
<feature type="compositionally biased region" description="Low complexity" evidence="1">
    <location>
        <begin position="29"/>
        <end position="60"/>
    </location>
</feature>
<feature type="compositionally biased region" description="Basic and acidic residues" evidence="1">
    <location>
        <begin position="255"/>
        <end position="277"/>
    </location>
</feature>
<feature type="compositionally biased region" description="Basic and acidic residues" evidence="1">
    <location>
        <begin position="674"/>
        <end position="698"/>
    </location>
</feature>
<dbReference type="AlphaFoldDB" id="A0A6M2DTG6"/>
<feature type="compositionally biased region" description="Basic and acidic residues" evidence="1">
    <location>
        <begin position="651"/>
        <end position="663"/>
    </location>
</feature>
<organism evidence="2">
    <name type="scientific">Xenopsylla cheopis</name>
    <name type="common">Oriental rat flea</name>
    <name type="synonym">Pulex cheopis</name>
    <dbReference type="NCBI Taxonomy" id="163159"/>
    <lineage>
        <taxon>Eukaryota</taxon>
        <taxon>Metazoa</taxon>
        <taxon>Ecdysozoa</taxon>
        <taxon>Arthropoda</taxon>
        <taxon>Hexapoda</taxon>
        <taxon>Insecta</taxon>
        <taxon>Pterygota</taxon>
        <taxon>Neoptera</taxon>
        <taxon>Endopterygota</taxon>
        <taxon>Siphonaptera</taxon>
        <taxon>Pulicidae</taxon>
        <taxon>Xenopsyllinae</taxon>
        <taxon>Xenopsylla</taxon>
    </lineage>
</organism>
<feature type="region of interest" description="Disordered" evidence="1">
    <location>
        <begin position="600"/>
        <end position="762"/>
    </location>
</feature>
<feature type="compositionally biased region" description="Basic and acidic residues" evidence="1">
    <location>
        <begin position="146"/>
        <end position="166"/>
    </location>
</feature>
<feature type="compositionally biased region" description="Basic and acidic residues" evidence="1">
    <location>
        <begin position="601"/>
        <end position="630"/>
    </location>
</feature>
<feature type="compositionally biased region" description="Basic and acidic residues" evidence="1">
    <location>
        <begin position="530"/>
        <end position="544"/>
    </location>
</feature>
<feature type="region of interest" description="Disordered" evidence="1">
    <location>
        <begin position="1"/>
        <end position="193"/>
    </location>
</feature>
<feature type="region of interest" description="Disordered" evidence="1">
    <location>
        <begin position="237"/>
        <end position="346"/>
    </location>
</feature>
<dbReference type="EMBL" id="GIIL01005706">
    <property type="protein sequence ID" value="NOV49432.1"/>
    <property type="molecule type" value="Transcribed_RNA"/>
</dbReference>
<protein>
    <submittedName>
        <fullName evidence="2">Uncharacterized protein</fullName>
    </submittedName>
</protein>
<feature type="compositionally biased region" description="Basic and acidic residues" evidence="1">
    <location>
        <begin position="748"/>
        <end position="762"/>
    </location>
</feature>
<feature type="compositionally biased region" description="Basic and acidic residues" evidence="1">
    <location>
        <begin position="289"/>
        <end position="317"/>
    </location>
</feature>
<feature type="compositionally biased region" description="Basic and acidic residues" evidence="1">
    <location>
        <begin position="336"/>
        <end position="345"/>
    </location>
</feature>
<feature type="compositionally biased region" description="Low complexity" evidence="1">
    <location>
        <begin position="1"/>
        <end position="20"/>
    </location>
</feature>
<feature type="compositionally biased region" description="Basic and acidic residues" evidence="1">
    <location>
        <begin position="710"/>
        <end position="732"/>
    </location>
</feature>
<feature type="compositionally biased region" description="Basic residues" evidence="1">
    <location>
        <begin position="237"/>
        <end position="249"/>
    </location>
</feature>
<accession>A0A6M2DTG6</accession>
<feature type="compositionally biased region" description="Acidic residues" evidence="1">
    <location>
        <begin position="318"/>
        <end position="335"/>
    </location>
</feature>
<dbReference type="PANTHER" id="PTHR15491:SF18">
    <property type="entry name" value="CIZ1 ZINC FINGER PROTEIN, ISOFORM A"/>
    <property type="match status" value="1"/>
</dbReference>
<dbReference type="PANTHER" id="PTHR15491">
    <property type="match status" value="1"/>
</dbReference>
<feature type="compositionally biased region" description="Acidic residues" evidence="1">
    <location>
        <begin position="515"/>
        <end position="529"/>
    </location>
</feature>
<reference evidence="2" key="1">
    <citation type="submission" date="2020-03" db="EMBL/GenBank/DDBJ databases">
        <title>Transcriptomic Profiling of the Digestive Tract of the Rat Flea, Xenopsylla cheopis, Following Blood Feeding and Infection with Yersinia pestis.</title>
        <authorList>
            <person name="Bland D.M."/>
            <person name="Martens C.A."/>
            <person name="Virtaneva K."/>
            <person name="Kanakabandi K."/>
            <person name="Long D."/>
            <person name="Rosenke R."/>
            <person name="Saturday G.A."/>
            <person name="Hoyt F.H."/>
            <person name="Bruno D.P."/>
            <person name="Ribeiro J.M.C."/>
            <person name="Hinnebusch J."/>
        </authorList>
    </citation>
    <scope>NUCLEOTIDE SEQUENCE</scope>
</reference>
<feature type="compositionally biased region" description="Acidic residues" evidence="1">
    <location>
        <begin position="733"/>
        <end position="747"/>
    </location>
</feature>
<dbReference type="InterPro" id="IPR026811">
    <property type="entry name" value="CIZ1"/>
</dbReference>
<proteinExistence type="predicted"/>